<feature type="binding site" evidence="9">
    <location>
        <begin position="299"/>
        <end position="302"/>
    </location>
    <ligand>
        <name>ATP</name>
        <dbReference type="ChEBI" id="CHEBI:30616"/>
    </ligand>
</feature>
<feature type="binding site" evidence="8">
    <location>
        <position position="252"/>
    </location>
    <ligand>
        <name>L-serine</name>
        <dbReference type="ChEBI" id="CHEBI:33384"/>
    </ligand>
</feature>
<keyword evidence="1 7" id="KW-0963">Cytoplasm</keyword>
<evidence type="ECO:0000256" key="3">
    <source>
        <dbReference type="ARBA" id="ARBA00022741"/>
    </source>
</evidence>
<keyword evidence="2 7" id="KW-0436">Ligase</keyword>
<evidence type="ECO:0000313" key="13">
    <source>
        <dbReference type="Proteomes" id="UP000278149"/>
    </source>
</evidence>
<dbReference type="GO" id="GO:0005524">
    <property type="term" value="F:ATP binding"/>
    <property type="evidence" value="ECO:0007669"/>
    <property type="project" value="UniProtKB-UniRule"/>
</dbReference>
<evidence type="ECO:0000256" key="9">
    <source>
        <dbReference type="PIRSR" id="PIRSR001529-2"/>
    </source>
</evidence>
<keyword evidence="5 7" id="KW-0648">Protein biosynthesis</keyword>
<dbReference type="SMR" id="A0A3R9PB69"/>
<reference evidence="12 13" key="1">
    <citation type="submission" date="2018-10" db="EMBL/GenBank/DDBJ databases">
        <title>Co-occurring genomic capacity for anaerobic methane metabolism and dissimilatory sulfite reduction discovered in the Korarchaeota.</title>
        <authorList>
            <person name="Mckay L.J."/>
            <person name="Dlakic M."/>
            <person name="Fields M.W."/>
            <person name="Delmont T.O."/>
            <person name="Eren A.M."/>
            <person name="Jay Z.J."/>
            <person name="Klingelsmith K.B."/>
            <person name="Rusch D.B."/>
            <person name="Inskeep W.P."/>
        </authorList>
    </citation>
    <scope>NUCLEOTIDE SEQUENCE [LARGE SCALE GENOMIC DNA]</scope>
    <source>
        <strain evidence="12 13">WS</strain>
    </source>
</reference>
<evidence type="ECO:0000256" key="5">
    <source>
        <dbReference type="ARBA" id="ARBA00022917"/>
    </source>
</evidence>
<dbReference type="InterPro" id="IPR045864">
    <property type="entry name" value="aa-tRNA-synth_II/BPL/LPL"/>
</dbReference>
<feature type="coiled-coil region" evidence="10">
    <location>
        <begin position="69"/>
        <end position="103"/>
    </location>
</feature>
<feature type="binding site" evidence="7">
    <location>
        <begin position="252"/>
        <end position="254"/>
    </location>
    <ligand>
        <name>L-serine</name>
        <dbReference type="ChEBI" id="CHEBI:33384"/>
    </ligand>
</feature>
<dbReference type="OMA" id="GYTPCFR"/>
<dbReference type="GeneID" id="6094220"/>
<dbReference type="UniPathway" id="UPA00906">
    <property type="reaction ID" value="UER00895"/>
</dbReference>
<evidence type="ECO:0000256" key="6">
    <source>
        <dbReference type="ARBA" id="ARBA00023146"/>
    </source>
</evidence>
<dbReference type="GO" id="GO:0005737">
    <property type="term" value="C:cytoplasm"/>
    <property type="evidence" value="ECO:0007669"/>
    <property type="project" value="UniProtKB-SubCell"/>
</dbReference>
<keyword evidence="10" id="KW-0175">Coiled coil</keyword>
<evidence type="ECO:0000256" key="2">
    <source>
        <dbReference type="ARBA" id="ARBA00022598"/>
    </source>
</evidence>
<dbReference type="InterPro" id="IPR015866">
    <property type="entry name" value="Ser-tRNA-synth_1_N"/>
</dbReference>
<evidence type="ECO:0000256" key="4">
    <source>
        <dbReference type="ARBA" id="ARBA00022840"/>
    </source>
</evidence>
<feature type="binding site" evidence="7">
    <location>
        <position position="404"/>
    </location>
    <ligand>
        <name>L-serine</name>
        <dbReference type="ChEBI" id="CHEBI:33384"/>
    </ligand>
</feature>
<feature type="binding site" evidence="8">
    <location>
        <position position="283"/>
    </location>
    <ligand>
        <name>L-serine</name>
        <dbReference type="ChEBI" id="CHEBI:33384"/>
    </ligand>
</feature>
<evidence type="ECO:0000313" key="12">
    <source>
        <dbReference type="EMBL" id="RSN70645.1"/>
    </source>
</evidence>
<comment type="subcellular location">
    <subcellularLocation>
        <location evidence="7">Cytoplasm</location>
    </subcellularLocation>
</comment>
<feature type="site" description="Important for serine binding" evidence="8">
    <location>
        <position position="404"/>
    </location>
</feature>
<dbReference type="EMBL" id="RCOR01000006">
    <property type="protein sequence ID" value="RSN70645.1"/>
    <property type="molecule type" value="Genomic_DNA"/>
</dbReference>
<comment type="similarity">
    <text evidence="7">Belongs to the class-II aminoacyl-tRNA synthetase family. Type-1 seryl-tRNA synthetase subfamily.</text>
</comment>
<feature type="domain" description="Aminoacyl-transfer RNA synthetases class-II family profile" evidence="11">
    <location>
        <begin position="195"/>
        <end position="429"/>
    </location>
</feature>
<evidence type="ECO:0000256" key="8">
    <source>
        <dbReference type="PIRSR" id="PIRSR001529-1"/>
    </source>
</evidence>
<keyword evidence="3 7" id="KW-0547">Nucleotide-binding</keyword>
<comment type="subunit">
    <text evidence="7">Homodimer. The tRNA molecule binds across the dimer.</text>
</comment>
<feature type="binding site" evidence="7 9">
    <location>
        <begin position="283"/>
        <end position="285"/>
    </location>
    <ligand>
        <name>ATP</name>
        <dbReference type="ChEBI" id="CHEBI:30616"/>
    </ligand>
</feature>
<name>A0A3R9PB69_9CREN</name>
<dbReference type="Gene3D" id="1.10.287.40">
    <property type="entry name" value="Serine-tRNA synthetase, tRNA binding domain"/>
    <property type="match status" value="1"/>
</dbReference>
<dbReference type="Pfam" id="PF00587">
    <property type="entry name" value="tRNA-synt_2b"/>
    <property type="match status" value="1"/>
</dbReference>
<comment type="caution">
    <text evidence="12">The sequence shown here is derived from an EMBL/GenBank/DDBJ whole genome shotgun (WGS) entry which is preliminary data.</text>
</comment>
<dbReference type="InterPro" id="IPR042103">
    <property type="entry name" value="SerRS_1_N_sf"/>
</dbReference>
<comment type="catalytic activity">
    <reaction evidence="7">
        <text>tRNA(Sec) + L-serine + ATP = L-seryl-tRNA(Sec) + AMP + diphosphate + H(+)</text>
        <dbReference type="Rhea" id="RHEA:42580"/>
        <dbReference type="Rhea" id="RHEA-COMP:9742"/>
        <dbReference type="Rhea" id="RHEA-COMP:10128"/>
        <dbReference type="ChEBI" id="CHEBI:15378"/>
        <dbReference type="ChEBI" id="CHEBI:30616"/>
        <dbReference type="ChEBI" id="CHEBI:33019"/>
        <dbReference type="ChEBI" id="CHEBI:33384"/>
        <dbReference type="ChEBI" id="CHEBI:78442"/>
        <dbReference type="ChEBI" id="CHEBI:78533"/>
        <dbReference type="ChEBI" id="CHEBI:456215"/>
        <dbReference type="EC" id="6.1.1.11"/>
    </reaction>
</comment>
<dbReference type="GO" id="GO:0004828">
    <property type="term" value="F:serine-tRNA ligase activity"/>
    <property type="evidence" value="ECO:0007669"/>
    <property type="project" value="UniProtKB-UniRule"/>
</dbReference>
<dbReference type="InterPro" id="IPR010978">
    <property type="entry name" value="tRNA-bd_arm"/>
</dbReference>
<dbReference type="PROSITE" id="PS50862">
    <property type="entry name" value="AA_TRNA_LIGASE_II"/>
    <property type="match status" value="1"/>
</dbReference>
<dbReference type="AlphaFoldDB" id="A0A3R9PB69"/>
<dbReference type="FunFam" id="3.30.930.10:FF:000048">
    <property type="entry name" value="Serine--tRNA ligase"/>
    <property type="match status" value="1"/>
</dbReference>
<dbReference type="Pfam" id="PF02403">
    <property type="entry name" value="Seryl_tRNA_N"/>
    <property type="match status" value="1"/>
</dbReference>
<dbReference type="PRINTS" id="PR00981">
    <property type="entry name" value="TRNASYNTHSER"/>
</dbReference>
<dbReference type="PANTHER" id="PTHR11778">
    <property type="entry name" value="SERYL-TRNA SYNTHETASE"/>
    <property type="match status" value="1"/>
</dbReference>
<gene>
    <name evidence="7" type="primary">serS</name>
    <name evidence="12" type="ORF">D9Q81_01160</name>
</gene>
<dbReference type="Gene3D" id="3.30.930.10">
    <property type="entry name" value="Bira Bifunctional Protein, Domain 2"/>
    <property type="match status" value="1"/>
</dbReference>
<dbReference type="NCBIfam" id="TIGR00414">
    <property type="entry name" value="serS"/>
    <property type="match status" value="1"/>
</dbReference>
<keyword evidence="4 7" id="KW-0067">ATP-binding</keyword>
<comment type="pathway">
    <text evidence="7">Aminoacyl-tRNA biosynthesis; selenocysteinyl-tRNA(Sec) biosynthesis; L-seryl-tRNA(Sec) from L-serine and tRNA(Sec): step 1/1.</text>
</comment>
<dbReference type="PIRSF" id="PIRSF001529">
    <property type="entry name" value="Ser-tRNA-synth_IIa"/>
    <property type="match status" value="1"/>
</dbReference>
<accession>A0A3R9PB69</accession>
<feature type="binding site" evidence="7 8">
    <location>
        <position position="306"/>
    </location>
    <ligand>
        <name>L-serine</name>
        <dbReference type="ChEBI" id="CHEBI:33384"/>
    </ligand>
</feature>
<dbReference type="InterPro" id="IPR006195">
    <property type="entry name" value="aa-tRNA-synth_II"/>
</dbReference>
<dbReference type="EC" id="6.1.1.11" evidence="7"/>
<dbReference type="GO" id="GO:0016260">
    <property type="term" value="P:selenocysteine biosynthetic process"/>
    <property type="evidence" value="ECO:0007669"/>
    <property type="project" value="UniProtKB-UniRule"/>
</dbReference>
<dbReference type="InterPro" id="IPR033729">
    <property type="entry name" value="SerRS_core"/>
</dbReference>
<feature type="binding site" evidence="7">
    <location>
        <position position="299"/>
    </location>
    <ligand>
        <name>ATP</name>
        <dbReference type="ChEBI" id="CHEBI:30616"/>
    </ligand>
</feature>
<comment type="catalytic activity">
    <reaction evidence="7">
        <text>tRNA(Ser) + L-serine + ATP = L-seryl-tRNA(Ser) + AMP + diphosphate + H(+)</text>
        <dbReference type="Rhea" id="RHEA:12292"/>
        <dbReference type="Rhea" id="RHEA-COMP:9669"/>
        <dbReference type="Rhea" id="RHEA-COMP:9703"/>
        <dbReference type="ChEBI" id="CHEBI:15378"/>
        <dbReference type="ChEBI" id="CHEBI:30616"/>
        <dbReference type="ChEBI" id="CHEBI:33019"/>
        <dbReference type="ChEBI" id="CHEBI:33384"/>
        <dbReference type="ChEBI" id="CHEBI:78442"/>
        <dbReference type="ChEBI" id="CHEBI:78533"/>
        <dbReference type="ChEBI" id="CHEBI:456215"/>
        <dbReference type="EC" id="6.1.1.11"/>
    </reaction>
</comment>
<sequence length="456" mass="53322">MSWSVLEALRKDPEILRENLRRRFLPLDMLERAIELDRKWREAVTELNSLRERRNEINRSIPRADPGEREELIRKAKEIGEEIERLEDVLEKLSQERDSILMSMPALIDDSVPIGPNEDYNKPIRFWGKPKVPRSKLDSFMEQTRGFNVEYELIDWEPLGHADELEVMLKQVDTVKAGQLAGSRFFYLFKDIVWLEQALILFALDKISRKGFIPVIPPYMMRRDYYLGVVDLNTFEDSIYKVEGEDLYLIATSEHPLVAMHAGDTFTEDELPRLYVGLSPCFRKEAGTHGKDTKGIFRVHQFTKVEQIVFSKPEESKYWHERLIENAEEIYRELEIPYRIVNIASGDLGASAAKKYDLEGWFPAQGKYRELVSCSNCVDWQSYRLRIKLDRKGRREFVHTLNSTALATTRTISAIVENHQREDGSVRIPKALRKYLEIFEQAPKEEIVPIEKILKE</sequence>
<dbReference type="InterPro" id="IPR002314">
    <property type="entry name" value="aa-tRNA-synt_IIb"/>
</dbReference>
<protein>
    <recommendedName>
        <fullName evidence="7">Serine--tRNA ligase</fullName>
        <ecNumber evidence="7">6.1.1.11</ecNumber>
    </recommendedName>
    <alternativeName>
        <fullName evidence="7">Seryl-tRNA synthetase</fullName>
        <shortName evidence="7">SerRS</shortName>
    </alternativeName>
    <alternativeName>
        <fullName evidence="7">Seryl-tRNA(Ser/Sec) synthetase</fullName>
    </alternativeName>
</protein>
<feature type="binding site" evidence="7 9">
    <location>
        <begin position="370"/>
        <end position="373"/>
    </location>
    <ligand>
        <name>ATP</name>
        <dbReference type="ChEBI" id="CHEBI:30616"/>
    </ligand>
</feature>
<comment type="domain">
    <text evidence="7">Consists of two distinct domains, a catalytic core and a N-terminal extension that is involved in tRNA binding.</text>
</comment>
<organism evidence="12 13">
    <name type="scientific">Candidatus Korarchaeum cryptofilum</name>
    <dbReference type="NCBI Taxonomy" id="498846"/>
    <lineage>
        <taxon>Archaea</taxon>
        <taxon>Thermoproteota</taxon>
        <taxon>Candidatus Korarchaeia</taxon>
        <taxon>Candidatus Korarchaeales</taxon>
        <taxon>Candidatus Korarchaeaceae</taxon>
        <taxon>Candidatus Korarchaeum</taxon>
    </lineage>
</organism>
<dbReference type="SUPFAM" id="SSF55681">
    <property type="entry name" value="Class II aaRS and biotin synthetases"/>
    <property type="match status" value="1"/>
</dbReference>
<keyword evidence="6 7" id="KW-0030">Aminoacyl-tRNA synthetase</keyword>
<evidence type="ECO:0000256" key="1">
    <source>
        <dbReference type="ARBA" id="ARBA00022490"/>
    </source>
</evidence>
<evidence type="ECO:0000256" key="7">
    <source>
        <dbReference type="HAMAP-Rule" id="MF_00176"/>
    </source>
</evidence>
<dbReference type="RefSeq" id="WP_012309586.1">
    <property type="nucleotide sequence ID" value="NZ_RCOR01000006.1"/>
</dbReference>
<evidence type="ECO:0000256" key="10">
    <source>
        <dbReference type="SAM" id="Coils"/>
    </source>
</evidence>
<dbReference type="SUPFAM" id="SSF46589">
    <property type="entry name" value="tRNA-binding arm"/>
    <property type="match status" value="1"/>
</dbReference>
<comment type="function">
    <text evidence="7">Catalyzes the attachment of serine to tRNA(Ser). Is also able to aminoacylate tRNA(Sec) with serine, to form the misacylated tRNA L-seryl-tRNA(Sec), which will be further converted into selenocysteinyl-tRNA(Sec).</text>
</comment>
<proteinExistence type="inferred from homology"/>
<dbReference type="InterPro" id="IPR002317">
    <property type="entry name" value="Ser-tRNA-ligase_type_1"/>
</dbReference>
<dbReference type="GO" id="GO:0006434">
    <property type="term" value="P:seryl-tRNA aminoacylation"/>
    <property type="evidence" value="ECO:0007669"/>
    <property type="project" value="UniProtKB-UniRule"/>
</dbReference>
<feature type="binding site" evidence="8">
    <location>
        <position position="402"/>
    </location>
    <ligand>
        <name>L-serine</name>
        <dbReference type="ChEBI" id="CHEBI:33384"/>
    </ligand>
</feature>
<dbReference type="CDD" id="cd00770">
    <property type="entry name" value="SerRS_core"/>
    <property type="match status" value="1"/>
</dbReference>
<evidence type="ECO:0000259" key="11">
    <source>
        <dbReference type="PROSITE" id="PS50862"/>
    </source>
</evidence>
<dbReference type="Proteomes" id="UP000278149">
    <property type="component" value="Unassembled WGS sequence"/>
</dbReference>
<dbReference type="HAMAP" id="MF_00176">
    <property type="entry name" value="Ser_tRNA_synth_type1"/>
    <property type="match status" value="1"/>
</dbReference>